<feature type="region of interest" description="Disordered" evidence="16">
    <location>
        <begin position="1"/>
        <end position="31"/>
    </location>
</feature>
<reference evidence="20" key="1">
    <citation type="journal article" date="2020" name="Nat. Commun.">
        <title>Large-scale genome sequencing of mycorrhizal fungi provides insights into the early evolution of symbiotic traits.</title>
        <authorList>
            <person name="Miyauchi S."/>
            <person name="Kiss E."/>
            <person name="Kuo A."/>
            <person name="Drula E."/>
            <person name="Kohler A."/>
            <person name="Sanchez-Garcia M."/>
            <person name="Morin E."/>
            <person name="Andreopoulos B."/>
            <person name="Barry K.W."/>
            <person name="Bonito G."/>
            <person name="Buee M."/>
            <person name="Carver A."/>
            <person name="Chen C."/>
            <person name="Cichocki N."/>
            <person name="Clum A."/>
            <person name="Culley D."/>
            <person name="Crous P.W."/>
            <person name="Fauchery L."/>
            <person name="Girlanda M."/>
            <person name="Hayes R.D."/>
            <person name="Keri Z."/>
            <person name="LaButti K."/>
            <person name="Lipzen A."/>
            <person name="Lombard V."/>
            <person name="Magnuson J."/>
            <person name="Maillard F."/>
            <person name="Murat C."/>
            <person name="Nolan M."/>
            <person name="Ohm R.A."/>
            <person name="Pangilinan J."/>
            <person name="Pereira M.F."/>
            <person name="Perotto S."/>
            <person name="Peter M."/>
            <person name="Pfister S."/>
            <person name="Riley R."/>
            <person name="Sitrit Y."/>
            <person name="Stielow J.B."/>
            <person name="Szollosi G."/>
            <person name="Zifcakova L."/>
            <person name="Stursova M."/>
            <person name="Spatafora J.W."/>
            <person name="Tedersoo L."/>
            <person name="Vaario L.M."/>
            <person name="Yamada A."/>
            <person name="Yan M."/>
            <person name="Wang P."/>
            <person name="Xu J."/>
            <person name="Bruns T."/>
            <person name="Baldrian P."/>
            <person name="Vilgalys R."/>
            <person name="Dunand C."/>
            <person name="Henrissat B."/>
            <person name="Grigoriev I.V."/>
            <person name="Hibbett D."/>
            <person name="Nagy L.G."/>
            <person name="Martin F.M."/>
        </authorList>
    </citation>
    <scope>NUCLEOTIDE SEQUENCE</scope>
    <source>
        <strain evidence="20">UP504</strain>
    </source>
</reference>
<feature type="compositionally biased region" description="Basic and acidic residues" evidence="16">
    <location>
        <begin position="1"/>
        <end position="26"/>
    </location>
</feature>
<comment type="caution">
    <text evidence="20">The sequence shown here is derived from an EMBL/GenBank/DDBJ whole genome shotgun (WGS) entry which is preliminary data.</text>
</comment>
<organism evidence="20 21">
    <name type="scientific">Hydnum rufescens UP504</name>
    <dbReference type="NCBI Taxonomy" id="1448309"/>
    <lineage>
        <taxon>Eukaryota</taxon>
        <taxon>Fungi</taxon>
        <taxon>Dikarya</taxon>
        <taxon>Basidiomycota</taxon>
        <taxon>Agaricomycotina</taxon>
        <taxon>Agaricomycetes</taxon>
        <taxon>Cantharellales</taxon>
        <taxon>Hydnaceae</taxon>
        <taxon>Hydnum</taxon>
    </lineage>
</organism>
<dbReference type="PROSITE" id="PS51059">
    <property type="entry name" value="PARP_CATALYTIC"/>
    <property type="match status" value="1"/>
</dbReference>
<dbReference type="Gene3D" id="2.20.140.10">
    <property type="entry name" value="WGR domain"/>
    <property type="match status" value="1"/>
</dbReference>
<dbReference type="GO" id="GO:0006302">
    <property type="term" value="P:double-strand break repair"/>
    <property type="evidence" value="ECO:0007669"/>
    <property type="project" value="TreeGrafter"/>
</dbReference>
<feature type="compositionally biased region" description="Basic and acidic residues" evidence="16">
    <location>
        <begin position="173"/>
        <end position="182"/>
    </location>
</feature>
<keyword evidence="6" id="KW-0677">Repeat</keyword>
<evidence type="ECO:0000256" key="7">
    <source>
        <dbReference type="ARBA" id="ARBA00022765"/>
    </source>
</evidence>
<dbReference type="GO" id="GO:0070212">
    <property type="term" value="P:protein poly-ADP-ribosylation"/>
    <property type="evidence" value="ECO:0007669"/>
    <property type="project" value="TreeGrafter"/>
</dbReference>
<keyword evidence="21" id="KW-1185">Reference proteome</keyword>
<keyword evidence="2 15" id="KW-0328">Glycosyltransferase</keyword>
<gene>
    <name evidence="20" type="ORF">BS47DRAFT_1296938</name>
</gene>
<dbReference type="SUPFAM" id="SSF142921">
    <property type="entry name" value="WGR domain-like"/>
    <property type="match status" value="1"/>
</dbReference>
<keyword evidence="8" id="KW-0863">Zinc-finger</keyword>
<sequence length="558" mass="61844">MGADTDKKDDSVAVVAKDDKDEEDKPPAPPAKIVSVVKRGSAPVDPESNFVNTHQVYEASGEVWDCMLNQTNVSFNNNKFYVIQLIHGIGNTSSILLHTRWGRVGERGQSMQKGPWDAGTAIREFRKQFRNKTGADWSQRQTMVGVPGKYVWLERDFNNDGEKDAKSSTSKPGGEKGKEKEPDVVAMPEVQALIKFIFNSGFINAHLEEMNYDANKLPLGKLAKSTILNGFTALKALAEVLNDPTGDQAKSYGGAAKAYEILSNRYYSVIPHSFGRSRPTIISTHPLLKKELEMLDALGDMEIASKVLSTTIATDANGVPIHPVDYHLAALDLRIIDPLDRSSKEFLALERYAHETHGATHQHFKVHVESIFRIERAGEEERWSNAGYGKIPDGDRMLLWHGSRSTNFAGILKQGLRIAPPEAPVSGYMFGKGAYFADHMSKSANYCYASLSQNTGLLLLAEVAARPHYELCNAKYDADVDCKAKKALSTKGVGRVQPVDWQDCYEALDNEALRGVIMPKGPGQDLNPPGSYLQYNEYIVYDTAQVRLRYLLKVKMGN</sequence>
<evidence type="ECO:0000313" key="21">
    <source>
        <dbReference type="Proteomes" id="UP000886523"/>
    </source>
</evidence>
<dbReference type="InterPro" id="IPR012317">
    <property type="entry name" value="Poly(ADP-ribose)pol_cat_dom"/>
</dbReference>
<dbReference type="GO" id="GO:0003950">
    <property type="term" value="F:NAD+ poly-ADP-ribosyltransferase activity"/>
    <property type="evidence" value="ECO:0007669"/>
    <property type="project" value="UniProtKB-UniRule"/>
</dbReference>
<dbReference type="GO" id="GO:0016779">
    <property type="term" value="F:nucleotidyltransferase activity"/>
    <property type="evidence" value="ECO:0007669"/>
    <property type="project" value="UniProtKB-KW"/>
</dbReference>
<keyword evidence="11" id="KW-0238">DNA-binding</keyword>
<dbReference type="FunFam" id="2.20.140.10:FF:000001">
    <property type="entry name" value="Poly [ADP-ribose] polymerase"/>
    <property type="match status" value="1"/>
</dbReference>
<keyword evidence="5" id="KW-0479">Metal-binding</keyword>
<evidence type="ECO:0000256" key="5">
    <source>
        <dbReference type="ARBA" id="ARBA00022723"/>
    </source>
</evidence>
<keyword evidence="4" id="KW-0548">Nucleotidyltransferase</keyword>
<evidence type="ECO:0000256" key="3">
    <source>
        <dbReference type="ARBA" id="ARBA00022679"/>
    </source>
</evidence>
<keyword evidence="9" id="KW-0862">Zinc</keyword>
<evidence type="ECO:0000256" key="1">
    <source>
        <dbReference type="ARBA" id="ARBA00004123"/>
    </source>
</evidence>
<evidence type="ECO:0000256" key="13">
    <source>
        <dbReference type="ARBA" id="ARBA00024347"/>
    </source>
</evidence>
<dbReference type="Pfam" id="PF05406">
    <property type="entry name" value="WGR"/>
    <property type="match status" value="1"/>
</dbReference>
<keyword evidence="7" id="KW-0013">ADP-ribosylation</keyword>
<evidence type="ECO:0000259" key="18">
    <source>
        <dbReference type="PROSITE" id="PS51060"/>
    </source>
</evidence>
<dbReference type="Pfam" id="PF00644">
    <property type="entry name" value="PARP"/>
    <property type="match status" value="1"/>
</dbReference>
<evidence type="ECO:0000313" key="20">
    <source>
        <dbReference type="EMBL" id="KAF9513071.1"/>
    </source>
</evidence>
<dbReference type="InterPro" id="IPR036930">
    <property type="entry name" value="WGR_dom_sf"/>
</dbReference>
<dbReference type="GO" id="GO:0003677">
    <property type="term" value="F:DNA binding"/>
    <property type="evidence" value="ECO:0007669"/>
    <property type="project" value="UniProtKB-KW"/>
</dbReference>
<feature type="domain" description="WGR" evidence="19">
    <location>
        <begin position="53"/>
        <end position="150"/>
    </location>
</feature>
<feature type="domain" description="PARP alpha-helical" evidence="18">
    <location>
        <begin position="183"/>
        <end position="309"/>
    </location>
</feature>
<protein>
    <recommendedName>
        <fullName evidence="15">Poly [ADP-ribose] polymerase</fullName>
        <shortName evidence="15">PARP</shortName>
        <ecNumber evidence="15">2.4.2.-</ecNumber>
    </recommendedName>
</protein>
<evidence type="ECO:0000256" key="11">
    <source>
        <dbReference type="ARBA" id="ARBA00023125"/>
    </source>
</evidence>
<dbReference type="FunFam" id="3.90.228.10:FF:000002">
    <property type="entry name" value="Poly [ADP-ribose] polymerase"/>
    <property type="match status" value="1"/>
</dbReference>
<evidence type="ECO:0000256" key="14">
    <source>
        <dbReference type="ARBA" id="ARBA00033987"/>
    </source>
</evidence>
<dbReference type="EMBL" id="MU128978">
    <property type="protein sequence ID" value="KAF9513071.1"/>
    <property type="molecule type" value="Genomic_DNA"/>
</dbReference>
<dbReference type="InterPro" id="IPR008893">
    <property type="entry name" value="WGR_domain"/>
</dbReference>
<keyword evidence="12" id="KW-0539">Nucleus</keyword>
<proteinExistence type="inferred from homology"/>
<dbReference type="PROSITE" id="PS51977">
    <property type="entry name" value="WGR"/>
    <property type="match status" value="1"/>
</dbReference>
<dbReference type="PANTHER" id="PTHR10459:SF60">
    <property type="entry name" value="POLY [ADP-RIBOSE] POLYMERASE 2"/>
    <property type="match status" value="1"/>
</dbReference>
<dbReference type="EC" id="2.4.2.-" evidence="15"/>
<dbReference type="Proteomes" id="UP000886523">
    <property type="component" value="Unassembled WGS sequence"/>
</dbReference>
<dbReference type="GO" id="GO:1990404">
    <property type="term" value="F:NAD+-protein mono-ADP-ribosyltransferase activity"/>
    <property type="evidence" value="ECO:0007669"/>
    <property type="project" value="TreeGrafter"/>
</dbReference>
<dbReference type="FunFam" id="1.20.142.10:FF:000002">
    <property type="entry name" value="Poly [ADP-ribose] polymerase"/>
    <property type="match status" value="1"/>
</dbReference>
<evidence type="ECO:0000259" key="17">
    <source>
        <dbReference type="PROSITE" id="PS51059"/>
    </source>
</evidence>
<dbReference type="Pfam" id="PF02877">
    <property type="entry name" value="PARP_reg"/>
    <property type="match status" value="1"/>
</dbReference>
<accession>A0A9P6AW85</accession>
<dbReference type="InterPro" id="IPR036616">
    <property type="entry name" value="Poly(ADP-ribose)pol_reg_dom_sf"/>
</dbReference>
<dbReference type="PROSITE" id="PS51060">
    <property type="entry name" value="PARP_ALPHA_HD"/>
    <property type="match status" value="1"/>
</dbReference>
<dbReference type="SMART" id="SM00773">
    <property type="entry name" value="WGR"/>
    <property type="match status" value="1"/>
</dbReference>
<dbReference type="InterPro" id="IPR004102">
    <property type="entry name" value="Poly(ADP-ribose)pol_reg_dom"/>
</dbReference>
<evidence type="ECO:0000256" key="12">
    <source>
        <dbReference type="ARBA" id="ARBA00023242"/>
    </source>
</evidence>
<evidence type="ECO:0000256" key="15">
    <source>
        <dbReference type="RuleBase" id="RU362114"/>
    </source>
</evidence>
<evidence type="ECO:0000256" key="8">
    <source>
        <dbReference type="ARBA" id="ARBA00022771"/>
    </source>
</evidence>
<evidence type="ECO:0000256" key="9">
    <source>
        <dbReference type="ARBA" id="ARBA00022833"/>
    </source>
</evidence>
<dbReference type="InterPro" id="IPR050800">
    <property type="entry name" value="ARTD/PARP"/>
</dbReference>
<comment type="subcellular location">
    <subcellularLocation>
        <location evidence="1">Nucleus</location>
    </subcellularLocation>
</comment>
<keyword evidence="3 15" id="KW-0808">Transferase</keyword>
<evidence type="ECO:0000256" key="2">
    <source>
        <dbReference type="ARBA" id="ARBA00022676"/>
    </source>
</evidence>
<dbReference type="SUPFAM" id="SSF56399">
    <property type="entry name" value="ADP-ribosylation"/>
    <property type="match status" value="1"/>
</dbReference>
<dbReference type="PANTHER" id="PTHR10459">
    <property type="entry name" value="DNA LIGASE"/>
    <property type="match status" value="1"/>
</dbReference>
<dbReference type="OrthoDB" id="2017365at2759"/>
<evidence type="ECO:0000256" key="10">
    <source>
        <dbReference type="ARBA" id="ARBA00023027"/>
    </source>
</evidence>
<comment type="catalytic activity">
    <reaction evidence="14">
        <text>NAD(+) + (ADP-D-ribosyl)n-acceptor = nicotinamide + (ADP-D-ribosyl)n+1-acceptor + H(+).</text>
        <dbReference type="EC" id="2.4.2.30"/>
    </reaction>
</comment>
<comment type="similarity">
    <text evidence="13">Belongs to the ARTD/PARP family.</text>
</comment>
<dbReference type="SUPFAM" id="SSF47587">
    <property type="entry name" value="Domain of poly(ADP-ribose) polymerase"/>
    <property type="match status" value="1"/>
</dbReference>
<dbReference type="GO" id="GO:0008270">
    <property type="term" value="F:zinc ion binding"/>
    <property type="evidence" value="ECO:0007669"/>
    <property type="project" value="UniProtKB-KW"/>
</dbReference>
<evidence type="ECO:0000259" key="19">
    <source>
        <dbReference type="PROSITE" id="PS51977"/>
    </source>
</evidence>
<evidence type="ECO:0000256" key="16">
    <source>
        <dbReference type="SAM" id="MobiDB-lite"/>
    </source>
</evidence>
<dbReference type="GO" id="GO:0005730">
    <property type="term" value="C:nucleolus"/>
    <property type="evidence" value="ECO:0007669"/>
    <property type="project" value="TreeGrafter"/>
</dbReference>
<keyword evidence="10 15" id="KW-0520">NAD</keyword>
<dbReference type="Gene3D" id="3.90.228.10">
    <property type="match status" value="1"/>
</dbReference>
<name>A0A9P6AW85_9AGAM</name>
<dbReference type="Gene3D" id="1.20.142.10">
    <property type="entry name" value="Poly(ADP-ribose) polymerase, regulatory domain"/>
    <property type="match status" value="1"/>
</dbReference>
<feature type="domain" description="PARP catalytic" evidence="17">
    <location>
        <begin position="322"/>
        <end position="558"/>
    </location>
</feature>
<evidence type="ECO:0000256" key="4">
    <source>
        <dbReference type="ARBA" id="ARBA00022695"/>
    </source>
</evidence>
<feature type="region of interest" description="Disordered" evidence="16">
    <location>
        <begin position="160"/>
        <end position="182"/>
    </location>
</feature>
<dbReference type="CDD" id="cd01437">
    <property type="entry name" value="parp_like"/>
    <property type="match status" value="1"/>
</dbReference>
<evidence type="ECO:0000256" key="6">
    <source>
        <dbReference type="ARBA" id="ARBA00022737"/>
    </source>
</evidence>
<dbReference type="AlphaFoldDB" id="A0A9P6AW85"/>